<protein>
    <submittedName>
        <fullName evidence="2">ATP-binding protein</fullName>
    </submittedName>
</protein>
<dbReference type="Gene3D" id="3.30.950.30">
    <property type="entry name" value="Schlafen, AAA domain"/>
    <property type="match status" value="1"/>
</dbReference>
<dbReference type="Pfam" id="PF04326">
    <property type="entry name" value="SLFN_AlbA_2"/>
    <property type="match status" value="1"/>
</dbReference>
<comment type="caution">
    <text evidence="2">The sequence shown here is derived from an EMBL/GenBank/DDBJ whole genome shotgun (WGS) entry which is preliminary data.</text>
</comment>
<dbReference type="EMBL" id="JANWOI010000002">
    <property type="protein sequence ID" value="MDA5193292.1"/>
    <property type="molecule type" value="Genomic_DNA"/>
</dbReference>
<sequence>MVRQRSITDKEIALIKAMCLRGMMNKDIQFFFNRPERPVNSGRITDIKNGTYSEAANISPVDDNALDKFLKSFQQTETLGTVVTFEGRPSTPVGAEPMSKNTLSAMFEKNSKGIWHFKYGESEKHECKENFTFRHSGKWLRAVAALANNMGGYIVFGVKDKKIVLNEIDSESYKVAGVNSKDFQNADPADFTKIIKSTFDPTPKVETGVFEIEGANVGVMYVHQHGSRPIIALKGDGEFVKEGDIFFRYPGQSARIKYSDLRTILDERDRQAREQMLPMVAKLLQLGPRGAMVADLATGLLIDEQRSIIIGEDLLDQIKFIREGEFDEKAGEPTLKLIGEVKILGDAGSLVRKGFATPTDLINDFLEGSSPYDPKDYIRCAVEVGNGAWLPMHFYGAKAGLDSNGLAEFIKTTKATEKRMITYVERALGKNGPYQKATGGALAPLENIKAGRKVEPKTAQEALDLVRAITGLEERPAPKSEDLLQILKNCWGIVEINKPRGLGVIRRAIARVDELYFAGYCN</sequence>
<gene>
    <name evidence="2" type="ORF">NYP16_04900</name>
</gene>
<dbReference type="RefSeq" id="WP_274942995.1">
    <property type="nucleotide sequence ID" value="NZ_JANWOI010000002.1"/>
</dbReference>
<proteinExistence type="predicted"/>
<feature type="domain" description="Schlafen AlbA-2" evidence="1">
    <location>
        <begin position="121"/>
        <end position="254"/>
    </location>
</feature>
<dbReference type="InterPro" id="IPR007421">
    <property type="entry name" value="Schlafen_AlbA_2_dom"/>
</dbReference>
<dbReference type="Proteomes" id="UP001141619">
    <property type="component" value="Unassembled WGS sequence"/>
</dbReference>
<reference evidence="2" key="2">
    <citation type="journal article" date="2023" name="Syst. Appl. Microbiol.">
        <title>Govania unica gen. nov., sp. nov., a rare biosphere bacterium that represents a novel family in the class Alphaproteobacteria.</title>
        <authorList>
            <person name="Vandamme P."/>
            <person name="Peeters C."/>
            <person name="Hettiarachchi A."/>
            <person name="Cnockaert M."/>
            <person name="Carlier A."/>
        </authorList>
    </citation>
    <scope>NUCLEOTIDE SEQUENCE</scope>
    <source>
        <strain evidence="2">LMG 31809</strain>
    </source>
</reference>
<dbReference type="GO" id="GO:0005524">
    <property type="term" value="F:ATP binding"/>
    <property type="evidence" value="ECO:0007669"/>
    <property type="project" value="UniProtKB-KW"/>
</dbReference>
<evidence type="ECO:0000259" key="1">
    <source>
        <dbReference type="Pfam" id="PF04326"/>
    </source>
</evidence>
<evidence type="ECO:0000313" key="2">
    <source>
        <dbReference type="EMBL" id="MDA5193292.1"/>
    </source>
</evidence>
<keyword evidence="3" id="KW-1185">Reference proteome</keyword>
<keyword evidence="2" id="KW-0067">ATP-binding</keyword>
<dbReference type="InterPro" id="IPR038461">
    <property type="entry name" value="Schlafen_AlbA_2_dom_sf"/>
</dbReference>
<keyword evidence="2" id="KW-0547">Nucleotide-binding</keyword>
<name>A0A9X3Z6P3_9PROT</name>
<reference evidence="2" key="1">
    <citation type="submission" date="2022-08" db="EMBL/GenBank/DDBJ databases">
        <authorList>
            <person name="Vandamme P."/>
            <person name="Hettiarachchi A."/>
            <person name="Peeters C."/>
            <person name="Cnockaert M."/>
            <person name="Carlier A."/>
        </authorList>
    </citation>
    <scope>NUCLEOTIDE SEQUENCE</scope>
    <source>
        <strain evidence="2">LMG 31809</strain>
    </source>
</reference>
<accession>A0A9X3Z6P3</accession>
<organism evidence="2 3">
    <name type="scientific">Govanella unica</name>
    <dbReference type="NCBI Taxonomy" id="2975056"/>
    <lineage>
        <taxon>Bacteria</taxon>
        <taxon>Pseudomonadati</taxon>
        <taxon>Pseudomonadota</taxon>
        <taxon>Alphaproteobacteria</taxon>
        <taxon>Emcibacterales</taxon>
        <taxon>Govanellaceae</taxon>
        <taxon>Govanella</taxon>
    </lineage>
</organism>
<dbReference type="AlphaFoldDB" id="A0A9X3Z6P3"/>
<evidence type="ECO:0000313" key="3">
    <source>
        <dbReference type="Proteomes" id="UP001141619"/>
    </source>
</evidence>